<gene>
    <name evidence="2" type="ORF">SAMN05216262_103187</name>
</gene>
<name>A0A1H7KMB4_9GAMM</name>
<dbReference type="AlphaFoldDB" id="A0A1H7KMB4"/>
<accession>A0A1H7KMB4</accession>
<dbReference type="RefSeq" id="WP_085284176.1">
    <property type="nucleotide sequence ID" value="NZ_FOBI01000003.1"/>
</dbReference>
<keyword evidence="2" id="KW-0456">Lyase</keyword>
<dbReference type="Gene3D" id="3.10.180.10">
    <property type="entry name" value="2,3-Dihydroxybiphenyl 1,2-Dioxygenase, domain 1"/>
    <property type="match status" value="1"/>
</dbReference>
<dbReference type="InterPro" id="IPR029068">
    <property type="entry name" value="Glyas_Bleomycin-R_OHBP_Dase"/>
</dbReference>
<dbReference type="STRING" id="641665.GCA_002104455_02606"/>
<dbReference type="GO" id="GO:0016829">
    <property type="term" value="F:lyase activity"/>
    <property type="evidence" value="ECO:0007669"/>
    <property type="project" value="UniProtKB-KW"/>
</dbReference>
<dbReference type="EMBL" id="FOBI01000003">
    <property type="protein sequence ID" value="SEK87684.1"/>
    <property type="molecule type" value="Genomic_DNA"/>
</dbReference>
<dbReference type="InterPro" id="IPR037523">
    <property type="entry name" value="VOC_core"/>
</dbReference>
<evidence type="ECO:0000259" key="1">
    <source>
        <dbReference type="PROSITE" id="PS51819"/>
    </source>
</evidence>
<dbReference type="OrthoDB" id="9800438at2"/>
<dbReference type="InterPro" id="IPR004360">
    <property type="entry name" value="Glyas_Fos-R_dOase_dom"/>
</dbReference>
<evidence type="ECO:0000313" key="3">
    <source>
        <dbReference type="Proteomes" id="UP000199297"/>
    </source>
</evidence>
<organism evidence="2 3">
    <name type="scientific">Colwellia chukchiensis</name>
    <dbReference type="NCBI Taxonomy" id="641665"/>
    <lineage>
        <taxon>Bacteria</taxon>
        <taxon>Pseudomonadati</taxon>
        <taxon>Pseudomonadota</taxon>
        <taxon>Gammaproteobacteria</taxon>
        <taxon>Alteromonadales</taxon>
        <taxon>Colwelliaceae</taxon>
        <taxon>Colwellia</taxon>
    </lineage>
</organism>
<protein>
    <submittedName>
        <fullName evidence="2">Predicted lactoylglutathione lyase</fullName>
    </submittedName>
</protein>
<keyword evidence="3" id="KW-1185">Reference proteome</keyword>
<dbReference type="PANTHER" id="PTHR35006">
    <property type="entry name" value="GLYOXALASE FAMILY PROTEIN (AFU_ORTHOLOGUE AFUA_5G14830)"/>
    <property type="match status" value="1"/>
</dbReference>
<dbReference type="Proteomes" id="UP000199297">
    <property type="component" value="Unassembled WGS sequence"/>
</dbReference>
<dbReference type="Pfam" id="PF00903">
    <property type="entry name" value="Glyoxalase"/>
    <property type="match status" value="1"/>
</dbReference>
<dbReference type="PANTHER" id="PTHR35006:SF2">
    <property type="entry name" value="GLYOXALASE FAMILY PROTEIN (AFU_ORTHOLOGUE AFUA_5G14830)"/>
    <property type="match status" value="1"/>
</dbReference>
<feature type="domain" description="VOC" evidence="1">
    <location>
        <begin position="1"/>
        <end position="123"/>
    </location>
</feature>
<dbReference type="CDD" id="cd07262">
    <property type="entry name" value="VOC_like"/>
    <property type="match status" value="1"/>
</dbReference>
<dbReference type="SUPFAM" id="SSF54593">
    <property type="entry name" value="Glyoxalase/Bleomycin resistance protein/Dihydroxybiphenyl dioxygenase"/>
    <property type="match status" value="1"/>
</dbReference>
<evidence type="ECO:0000313" key="2">
    <source>
        <dbReference type="EMBL" id="SEK87684.1"/>
    </source>
</evidence>
<reference evidence="3" key="1">
    <citation type="submission" date="2016-10" db="EMBL/GenBank/DDBJ databases">
        <authorList>
            <person name="Varghese N."/>
            <person name="Submissions S."/>
        </authorList>
    </citation>
    <scope>NUCLEOTIDE SEQUENCE [LARGE SCALE GENOMIC DNA]</scope>
    <source>
        <strain evidence="3">CGMCC 1.9127</strain>
    </source>
</reference>
<sequence length="129" mass="13849">MLGYVTLGTNNLERAVAFYDELFASIGAGRFLETEQFVAWAKSPEQPGMAITKPFDGQPASVGNGVMVAIQLASTDEVDAFYQKALELGASCEGPAGPRGDMDGFYAGYFRDLDGNKLNGFYLNMTPAD</sequence>
<proteinExistence type="predicted"/>
<dbReference type="PROSITE" id="PS51819">
    <property type="entry name" value="VOC"/>
    <property type="match status" value="1"/>
</dbReference>